<evidence type="ECO:0000313" key="3">
    <source>
        <dbReference type="Proteomes" id="UP000800039"/>
    </source>
</evidence>
<feature type="region of interest" description="Disordered" evidence="1">
    <location>
        <begin position="740"/>
        <end position="782"/>
    </location>
</feature>
<feature type="compositionally biased region" description="Basic and acidic residues" evidence="1">
    <location>
        <begin position="538"/>
        <end position="547"/>
    </location>
</feature>
<dbReference type="AlphaFoldDB" id="A0A9P4GDV9"/>
<protein>
    <submittedName>
        <fullName evidence="2">Uncharacterized protein</fullName>
    </submittedName>
</protein>
<keyword evidence="3" id="KW-1185">Reference proteome</keyword>
<feature type="compositionally biased region" description="Polar residues" evidence="1">
    <location>
        <begin position="100"/>
        <end position="111"/>
    </location>
</feature>
<feature type="compositionally biased region" description="Acidic residues" evidence="1">
    <location>
        <begin position="115"/>
        <end position="127"/>
    </location>
</feature>
<feature type="compositionally biased region" description="Acidic residues" evidence="1">
    <location>
        <begin position="548"/>
        <end position="565"/>
    </location>
</feature>
<feature type="compositionally biased region" description="Acidic residues" evidence="1">
    <location>
        <begin position="214"/>
        <end position="225"/>
    </location>
</feature>
<feature type="compositionally biased region" description="Acidic residues" evidence="1">
    <location>
        <begin position="469"/>
        <end position="487"/>
    </location>
</feature>
<feature type="region of interest" description="Disordered" evidence="1">
    <location>
        <begin position="417"/>
        <end position="628"/>
    </location>
</feature>
<feature type="region of interest" description="Disordered" evidence="1">
    <location>
        <begin position="198"/>
        <end position="226"/>
    </location>
</feature>
<dbReference type="OrthoDB" id="5339076at2759"/>
<feature type="region of interest" description="Disordered" evidence="1">
    <location>
        <begin position="100"/>
        <end position="130"/>
    </location>
</feature>
<feature type="compositionally biased region" description="Basic and acidic residues" evidence="1">
    <location>
        <begin position="243"/>
        <end position="262"/>
    </location>
</feature>
<feature type="compositionally biased region" description="Basic and acidic residues" evidence="1">
    <location>
        <begin position="604"/>
        <end position="622"/>
    </location>
</feature>
<comment type="caution">
    <text evidence="2">The sequence shown here is derived from an EMBL/GenBank/DDBJ whole genome shotgun (WGS) entry which is preliminary data.</text>
</comment>
<dbReference type="EMBL" id="ML976617">
    <property type="protein sequence ID" value="KAF1844128.1"/>
    <property type="molecule type" value="Genomic_DNA"/>
</dbReference>
<feature type="compositionally biased region" description="Basic and acidic residues" evidence="1">
    <location>
        <begin position="433"/>
        <end position="462"/>
    </location>
</feature>
<dbReference type="GeneID" id="63852921"/>
<dbReference type="InterPro" id="IPR018822">
    <property type="entry name" value="UPF0646"/>
</dbReference>
<feature type="compositionally biased region" description="Polar residues" evidence="1">
    <location>
        <begin position="754"/>
        <end position="778"/>
    </location>
</feature>
<sequence length="822" mass="90555">MATTAHAVPNLDISAPEEMDLHSDSGLDFGDGDIELDLEPAPPTQHQNDDVSINDAASTGDLDVQTAPADQDDFMADHEDFIEEDYTYGDDGVVVADQYSTNNLAPTQTESLAPPDEDLIDYSDDEGQQTQKNVASTLEHDQFEVHAAQDEALPAEQDNTEDITQAFRSANDENVEQHDQDSPDRDQVDQSAKLEGVDLQDEASNHQGYHSEAHDEENENTDGEDGGVLLRKQESLAGDDEHEVAHEDSEHPNTATDEEHQNHQSVELQPVTVNYAGNELWLFKQHDADDSGDWLLDDLSLAKSSMSDLFQACRSSLGDDVSHEHEIGFRFDHLHNLELYEDNTVCVAVSLERMVGLYHTLQAQDGNTEPESFYVSLLFRPRFATLLSDVAKYAEQGSGYSGLDAAVAAGETHFSNLFSGSSTENEPNDWENEEQKEADRDDTEQINREAQQEVDQAEHVEQEPQTNAEPEDNYDREDDDDDAENDNESTSADNVFHQEQDDHDASPESANTSDVPTDQVGQLDAQHSQSQSETAVESDARREQKEDDLIDYSDEDDAEDAEDAQEAEHTYVEERSPLSSTVQGDEPATAEDGAHTAGSPEQSGQDHENNDELDSHVEDDNGTHFNDQLLEGIDDTTQSYQNYAQAFDQDDSFQDFQADGDANQDYAGFEYQTLDQQLQLNFLDGAEFNAGDSSTMTGNNFTGTNDFLDLNNASEWVTEQESVSNLPEGVMVVHDDTTTQVDEEDGTAKPSAVAASSTADPVAASSTEFQKSSPQGQKRSIDEAGYGVDDALDSIGMLAHLLSMKRSCKADFVQPDAKRPKV</sequence>
<feature type="compositionally biased region" description="Basic and acidic residues" evidence="1">
    <location>
        <begin position="566"/>
        <end position="576"/>
    </location>
</feature>
<evidence type="ECO:0000313" key="2">
    <source>
        <dbReference type="EMBL" id="KAF1844128.1"/>
    </source>
</evidence>
<accession>A0A9P4GDV9</accession>
<dbReference type="Pfam" id="PF10336">
    <property type="entry name" value="DUF2420"/>
    <property type="match status" value="1"/>
</dbReference>
<proteinExistence type="predicted"/>
<feature type="compositionally biased region" description="Basic and acidic residues" evidence="1">
    <location>
        <begin position="496"/>
        <end position="506"/>
    </location>
</feature>
<feature type="compositionally biased region" description="Polar residues" evidence="1">
    <location>
        <begin position="508"/>
        <end position="535"/>
    </location>
</feature>
<evidence type="ECO:0000256" key="1">
    <source>
        <dbReference type="SAM" id="MobiDB-lite"/>
    </source>
</evidence>
<dbReference type="RefSeq" id="XP_040786691.1">
    <property type="nucleotide sequence ID" value="XM_040935670.1"/>
</dbReference>
<feature type="region of interest" description="Disordered" evidence="1">
    <location>
        <begin position="172"/>
        <end position="191"/>
    </location>
</feature>
<gene>
    <name evidence="2" type="ORF">K460DRAFT_388023</name>
</gene>
<feature type="region of interest" description="Disordered" evidence="1">
    <location>
        <begin position="1"/>
        <end position="65"/>
    </location>
</feature>
<organism evidence="2 3">
    <name type="scientific">Cucurbitaria berberidis CBS 394.84</name>
    <dbReference type="NCBI Taxonomy" id="1168544"/>
    <lineage>
        <taxon>Eukaryota</taxon>
        <taxon>Fungi</taxon>
        <taxon>Dikarya</taxon>
        <taxon>Ascomycota</taxon>
        <taxon>Pezizomycotina</taxon>
        <taxon>Dothideomycetes</taxon>
        <taxon>Pleosporomycetidae</taxon>
        <taxon>Pleosporales</taxon>
        <taxon>Pleosporineae</taxon>
        <taxon>Cucurbitariaceae</taxon>
        <taxon>Cucurbitaria</taxon>
    </lineage>
</organism>
<name>A0A9P4GDV9_9PLEO</name>
<reference evidence="2" key="1">
    <citation type="submission" date="2020-01" db="EMBL/GenBank/DDBJ databases">
        <authorList>
            <consortium name="DOE Joint Genome Institute"/>
            <person name="Haridas S."/>
            <person name="Albert R."/>
            <person name="Binder M."/>
            <person name="Bloem J."/>
            <person name="Labutti K."/>
            <person name="Salamov A."/>
            <person name="Andreopoulos B."/>
            <person name="Baker S.E."/>
            <person name="Barry K."/>
            <person name="Bills G."/>
            <person name="Bluhm B.H."/>
            <person name="Cannon C."/>
            <person name="Castanera R."/>
            <person name="Culley D.E."/>
            <person name="Daum C."/>
            <person name="Ezra D."/>
            <person name="Gonzalez J.B."/>
            <person name="Henrissat B."/>
            <person name="Kuo A."/>
            <person name="Liang C."/>
            <person name="Lipzen A."/>
            <person name="Lutzoni F."/>
            <person name="Magnuson J."/>
            <person name="Mondo S."/>
            <person name="Nolan M."/>
            <person name="Ohm R."/>
            <person name="Pangilinan J."/>
            <person name="Park H.-J."/>
            <person name="Ramirez L."/>
            <person name="Alfaro M."/>
            <person name="Sun H."/>
            <person name="Tritt A."/>
            <person name="Yoshinaga Y."/>
            <person name="Zwiers L.-H."/>
            <person name="Turgeon B.G."/>
            <person name="Goodwin S.B."/>
            <person name="Spatafora J.W."/>
            <person name="Crous P.W."/>
            <person name="Grigoriev I.V."/>
        </authorList>
    </citation>
    <scope>NUCLEOTIDE SEQUENCE</scope>
    <source>
        <strain evidence="2">CBS 394.84</strain>
    </source>
</reference>
<dbReference type="Proteomes" id="UP000800039">
    <property type="component" value="Unassembled WGS sequence"/>
</dbReference>
<feature type="region of interest" description="Disordered" evidence="1">
    <location>
        <begin position="238"/>
        <end position="264"/>
    </location>
</feature>
<feature type="compositionally biased region" description="Basic and acidic residues" evidence="1">
    <location>
        <begin position="175"/>
        <end position="188"/>
    </location>
</feature>